<dbReference type="InterPro" id="IPR032675">
    <property type="entry name" value="LRR_dom_sf"/>
</dbReference>
<name>A0AAV7FZG0_DENCH</name>
<dbReference type="Proteomes" id="UP000775213">
    <property type="component" value="Unassembled WGS sequence"/>
</dbReference>
<organism evidence="1 2">
    <name type="scientific">Dendrobium chrysotoxum</name>
    <name type="common">Orchid</name>
    <dbReference type="NCBI Taxonomy" id="161865"/>
    <lineage>
        <taxon>Eukaryota</taxon>
        <taxon>Viridiplantae</taxon>
        <taxon>Streptophyta</taxon>
        <taxon>Embryophyta</taxon>
        <taxon>Tracheophyta</taxon>
        <taxon>Spermatophyta</taxon>
        <taxon>Magnoliopsida</taxon>
        <taxon>Liliopsida</taxon>
        <taxon>Asparagales</taxon>
        <taxon>Orchidaceae</taxon>
        <taxon>Epidendroideae</taxon>
        <taxon>Malaxideae</taxon>
        <taxon>Dendrobiinae</taxon>
        <taxon>Dendrobium</taxon>
    </lineage>
</organism>
<evidence type="ECO:0008006" key="3">
    <source>
        <dbReference type="Google" id="ProtNLM"/>
    </source>
</evidence>
<dbReference type="Gene3D" id="3.80.10.10">
    <property type="entry name" value="Ribonuclease Inhibitor"/>
    <property type="match status" value="1"/>
</dbReference>
<proteinExistence type="predicted"/>
<evidence type="ECO:0000313" key="1">
    <source>
        <dbReference type="EMBL" id="KAH0449211.1"/>
    </source>
</evidence>
<dbReference type="EMBL" id="JAGFBR010000019">
    <property type="protein sequence ID" value="KAH0449211.1"/>
    <property type="molecule type" value="Genomic_DNA"/>
</dbReference>
<keyword evidence="2" id="KW-1185">Reference proteome</keyword>
<dbReference type="SUPFAM" id="SSF52058">
    <property type="entry name" value="L domain-like"/>
    <property type="match status" value="1"/>
</dbReference>
<protein>
    <recommendedName>
        <fullName evidence="3">Disease resistance protein</fullName>
    </recommendedName>
</protein>
<comment type="caution">
    <text evidence="1">The sequence shown here is derived from an EMBL/GenBank/DDBJ whole genome shotgun (WGS) entry which is preliminary data.</text>
</comment>
<accession>A0AAV7FZG0</accession>
<reference evidence="1 2" key="1">
    <citation type="journal article" date="2021" name="Hortic Res">
        <title>Chromosome-scale assembly of the Dendrobium chrysotoxum genome enhances the understanding of orchid evolution.</title>
        <authorList>
            <person name="Zhang Y."/>
            <person name="Zhang G.Q."/>
            <person name="Zhang D."/>
            <person name="Liu X.D."/>
            <person name="Xu X.Y."/>
            <person name="Sun W.H."/>
            <person name="Yu X."/>
            <person name="Zhu X."/>
            <person name="Wang Z.W."/>
            <person name="Zhao X."/>
            <person name="Zhong W.Y."/>
            <person name="Chen H."/>
            <person name="Yin W.L."/>
            <person name="Huang T."/>
            <person name="Niu S.C."/>
            <person name="Liu Z.J."/>
        </authorList>
    </citation>
    <scope>NUCLEOTIDE SEQUENCE [LARGE SCALE GENOMIC DNA]</scope>
    <source>
        <strain evidence="1">Lindl</strain>
    </source>
</reference>
<gene>
    <name evidence="1" type="ORF">IEQ34_023011</name>
</gene>
<dbReference type="AlphaFoldDB" id="A0AAV7FZG0"/>
<evidence type="ECO:0000313" key="2">
    <source>
        <dbReference type="Proteomes" id="UP000775213"/>
    </source>
</evidence>
<sequence>MPSLNLEKIKLTSCLEWETLPPFEQLPFLKSLKLDGMPRVKWLESKFSGNDKYHAFPLLEVLFKKKLLKNWFEEGVAARDGCLFPRLIELMLHGCPMLKELSSLPSKLKILEMYEIG</sequence>